<sequence length="275" mass="30230">MDKNFAGWNLAVAEAVTAVGTPSFASLLETALRTILDFDILMVFAYSGSERPLCLYHNIDPVRASTVIDAYASGPYLLDPFYAAAIDPKGAGVRRLRDMAPDHFYASEYYRQHYVLTGIRDEVGIVCKPSNWTGLVVSFTRPVSSLAFGRRDLKAVRDAEPLLRLLSERHWAGKRGADDAVVTGDDPAQRDPINATLSSMTNGVLTPREIEITALILRGHSNAAIAQRLGIVTGTVKIHRKNIHQKLDISSQSELFALFIRAITNRFPVMARSGS</sequence>
<reference evidence="5" key="2">
    <citation type="submission" date="2023-07" db="EMBL/GenBank/DDBJ databases">
        <authorList>
            <person name="Shen H."/>
        </authorList>
    </citation>
    <scope>NUCLEOTIDE SEQUENCE</scope>
    <source>
        <strain evidence="5">TNR-22</strain>
    </source>
</reference>
<dbReference type="Pfam" id="PF00196">
    <property type="entry name" value="GerE"/>
    <property type="match status" value="1"/>
</dbReference>
<dbReference type="SMART" id="SM00421">
    <property type="entry name" value="HTH_LUXR"/>
    <property type="match status" value="1"/>
</dbReference>
<gene>
    <name evidence="5" type="ORF">Q4481_15395</name>
</gene>
<accession>A0ABT8YQ85</accession>
<dbReference type="EMBL" id="JAUOZU010000010">
    <property type="protein sequence ID" value="MDO6965350.1"/>
    <property type="molecule type" value="Genomic_DNA"/>
</dbReference>
<evidence type="ECO:0000256" key="1">
    <source>
        <dbReference type="ARBA" id="ARBA00023015"/>
    </source>
</evidence>
<comment type="caution">
    <text evidence="5">The sequence shown here is derived from an EMBL/GenBank/DDBJ whole genome shotgun (WGS) entry which is preliminary data.</text>
</comment>
<dbReference type="Proteomes" id="UP001174932">
    <property type="component" value="Unassembled WGS sequence"/>
</dbReference>
<protein>
    <submittedName>
        <fullName evidence="5">Helix-turn-helix transcriptional regulator</fullName>
    </submittedName>
</protein>
<dbReference type="InterPro" id="IPR036388">
    <property type="entry name" value="WH-like_DNA-bd_sf"/>
</dbReference>
<evidence type="ECO:0000259" key="4">
    <source>
        <dbReference type="PROSITE" id="PS50043"/>
    </source>
</evidence>
<dbReference type="PROSITE" id="PS00622">
    <property type="entry name" value="HTH_LUXR_1"/>
    <property type="match status" value="1"/>
</dbReference>
<reference evidence="5" key="1">
    <citation type="journal article" date="2015" name="Int. J. Syst. Evol. Microbiol.">
        <title>Rhizobium alvei sp. nov., isolated from a freshwater river.</title>
        <authorList>
            <person name="Sheu S.Y."/>
            <person name="Huang H.W."/>
            <person name="Young C.C."/>
            <person name="Chen W.M."/>
        </authorList>
    </citation>
    <scope>NUCLEOTIDE SEQUENCE</scope>
    <source>
        <strain evidence="5">TNR-22</strain>
    </source>
</reference>
<dbReference type="RefSeq" id="WP_304377274.1">
    <property type="nucleotide sequence ID" value="NZ_JAUOZU010000010.1"/>
</dbReference>
<feature type="domain" description="HTH luxR-type" evidence="4">
    <location>
        <begin position="198"/>
        <end position="263"/>
    </location>
</feature>
<dbReference type="PRINTS" id="PR00038">
    <property type="entry name" value="HTHLUXR"/>
</dbReference>
<evidence type="ECO:0000256" key="3">
    <source>
        <dbReference type="ARBA" id="ARBA00023163"/>
    </source>
</evidence>
<dbReference type="PANTHER" id="PTHR44688">
    <property type="entry name" value="DNA-BINDING TRANSCRIPTIONAL ACTIVATOR DEVR_DOSR"/>
    <property type="match status" value="1"/>
</dbReference>
<keyword evidence="3" id="KW-0804">Transcription</keyword>
<dbReference type="SUPFAM" id="SSF46894">
    <property type="entry name" value="C-terminal effector domain of the bipartite response regulators"/>
    <property type="match status" value="1"/>
</dbReference>
<dbReference type="PANTHER" id="PTHR44688:SF16">
    <property type="entry name" value="DNA-BINDING TRANSCRIPTIONAL ACTIVATOR DEVR_DOSR"/>
    <property type="match status" value="1"/>
</dbReference>
<evidence type="ECO:0000256" key="2">
    <source>
        <dbReference type="ARBA" id="ARBA00023125"/>
    </source>
</evidence>
<keyword evidence="1" id="KW-0805">Transcription regulation</keyword>
<proteinExistence type="predicted"/>
<evidence type="ECO:0000313" key="6">
    <source>
        <dbReference type="Proteomes" id="UP001174932"/>
    </source>
</evidence>
<dbReference type="InterPro" id="IPR016032">
    <property type="entry name" value="Sig_transdc_resp-reg_C-effctor"/>
</dbReference>
<dbReference type="InterPro" id="IPR000792">
    <property type="entry name" value="Tscrpt_reg_LuxR_C"/>
</dbReference>
<organism evidence="5 6">
    <name type="scientific">Rhizobium alvei</name>
    <dbReference type="NCBI Taxonomy" id="1132659"/>
    <lineage>
        <taxon>Bacteria</taxon>
        <taxon>Pseudomonadati</taxon>
        <taxon>Pseudomonadota</taxon>
        <taxon>Alphaproteobacteria</taxon>
        <taxon>Hyphomicrobiales</taxon>
        <taxon>Rhizobiaceae</taxon>
        <taxon>Rhizobium/Agrobacterium group</taxon>
        <taxon>Rhizobium</taxon>
    </lineage>
</organism>
<dbReference type="PROSITE" id="PS50043">
    <property type="entry name" value="HTH_LUXR_2"/>
    <property type="match status" value="1"/>
</dbReference>
<name>A0ABT8YQ85_9HYPH</name>
<keyword evidence="2" id="KW-0238">DNA-binding</keyword>
<dbReference type="Gene3D" id="1.10.10.10">
    <property type="entry name" value="Winged helix-like DNA-binding domain superfamily/Winged helix DNA-binding domain"/>
    <property type="match status" value="1"/>
</dbReference>
<keyword evidence="6" id="KW-1185">Reference proteome</keyword>
<evidence type="ECO:0000313" key="5">
    <source>
        <dbReference type="EMBL" id="MDO6965350.1"/>
    </source>
</evidence>
<dbReference type="CDD" id="cd06170">
    <property type="entry name" value="LuxR_C_like"/>
    <property type="match status" value="1"/>
</dbReference>